<reference evidence="1 2" key="1">
    <citation type="submission" date="2016-12" db="EMBL/GenBank/DDBJ databases">
        <title>Thioflexothrix psekupsii D3 genome sequencing and assembly.</title>
        <authorList>
            <person name="Fomenkov A."/>
            <person name="Vincze T."/>
            <person name="Grabovich M."/>
            <person name="Anton B.P."/>
            <person name="Dubinina G."/>
            <person name="Orlova M."/>
            <person name="Belousova E."/>
            <person name="Roberts R.J."/>
        </authorList>
    </citation>
    <scope>NUCLEOTIDE SEQUENCE [LARGE SCALE GENOMIC DNA]</scope>
    <source>
        <strain evidence="1">D3</strain>
    </source>
</reference>
<dbReference type="OrthoDB" id="9256093at2"/>
<comment type="caution">
    <text evidence="1">The sequence shown here is derived from an EMBL/GenBank/DDBJ whole genome shotgun (WGS) entry which is preliminary data.</text>
</comment>
<evidence type="ECO:0000313" key="1">
    <source>
        <dbReference type="EMBL" id="OUD15228.1"/>
    </source>
</evidence>
<evidence type="ECO:0000313" key="2">
    <source>
        <dbReference type="Proteomes" id="UP000194798"/>
    </source>
</evidence>
<accession>A0A251XA89</accession>
<dbReference type="EMBL" id="MSLT01000006">
    <property type="protein sequence ID" value="OUD15228.1"/>
    <property type="molecule type" value="Genomic_DNA"/>
</dbReference>
<sequence length="76" mass="8870">MHSETLTTIEKMIQPLSVELQQQVLVHLREYIAELQSERRWEQLEQSHYDGLGRAAQLARQQIAEGLARPMNWDGL</sequence>
<gene>
    <name evidence="1" type="ORF">TPSD3_01475</name>
</gene>
<protein>
    <submittedName>
        <fullName evidence="1">Uncharacterized protein</fullName>
    </submittedName>
</protein>
<organism evidence="1 2">
    <name type="scientific">Thioflexithrix psekupsensis</name>
    <dbReference type="NCBI Taxonomy" id="1570016"/>
    <lineage>
        <taxon>Bacteria</taxon>
        <taxon>Pseudomonadati</taxon>
        <taxon>Pseudomonadota</taxon>
        <taxon>Gammaproteobacteria</taxon>
        <taxon>Thiotrichales</taxon>
        <taxon>Thioflexithrix</taxon>
    </lineage>
</organism>
<proteinExistence type="predicted"/>
<dbReference type="AlphaFoldDB" id="A0A251XA89"/>
<keyword evidence="2" id="KW-1185">Reference proteome</keyword>
<name>A0A251XA89_9GAMM</name>
<dbReference type="Proteomes" id="UP000194798">
    <property type="component" value="Unassembled WGS sequence"/>
</dbReference>